<reference evidence="5 6" key="1">
    <citation type="submission" date="2017-07" db="EMBL/GenBank/DDBJ databases">
        <title>Isolation and whole genome analysis of endospore-forming bacteria from heroin.</title>
        <authorList>
            <person name="Kalinowski J."/>
            <person name="Ahrens B."/>
            <person name="Al-Dilaimi A."/>
            <person name="Winkler A."/>
            <person name="Wibberg D."/>
            <person name="Schleenbecker U."/>
            <person name="Ruckert C."/>
            <person name="Wolfel R."/>
            <person name="Grass G."/>
        </authorList>
    </citation>
    <scope>NUCLEOTIDE SEQUENCE [LARGE SCALE GENOMIC DNA]</scope>
    <source>
        <strain evidence="5 6">7523-2</strain>
    </source>
</reference>
<comment type="caution">
    <text evidence="5">The sequence shown here is derived from an EMBL/GenBank/DDBJ whole genome shotgun (WGS) entry which is preliminary data.</text>
</comment>
<dbReference type="PRINTS" id="PR00036">
    <property type="entry name" value="HTHLACI"/>
</dbReference>
<dbReference type="SMART" id="SM00354">
    <property type="entry name" value="HTH_LACI"/>
    <property type="match status" value="1"/>
</dbReference>
<evidence type="ECO:0000256" key="1">
    <source>
        <dbReference type="ARBA" id="ARBA00023015"/>
    </source>
</evidence>
<dbReference type="PROSITE" id="PS50932">
    <property type="entry name" value="HTH_LACI_2"/>
    <property type="match status" value="1"/>
</dbReference>
<dbReference type="InterPro" id="IPR028082">
    <property type="entry name" value="Peripla_BP_I"/>
</dbReference>
<dbReference type="Pfam" id="PF13377">
    <property type="entry name" value="Peripla_BP_3"/>
    <property type="match status" value="1"/>
</dbReference>
<dbReference type="Gene3D" id="1.10.260.40">
    <property type="entry name" value="lambda repressor-like DNA-binding domains"/>
    <property type="match status" value="1"/>
</dbReference>
<keyword evidence="2" id="KW-0238">DNA-binding</keyword>
<organism evidence="5 6">
    <name type="scientific">Shouchella clausii</name>
    <name type="common">Alkalihalobacillus clausii</name>
    <dbReference type="NCBI Taxonomy" id="79880"/>
    <lineage>
        <taxon>Bacteria</taxon>
        <taxon>Bacillati</taxon>
        <taxon>Bacillota</taxon>
        <taxon>Bacilli</taxon>
        <taxon>Bacillales</taxon>
        <taxon>Bacillaceae</taxon>
        <taxon>Shouchella</taxon>
    </lineage>
</organism>
<dbReference type="PANTHER" id="PTHR30146">
    <property type="entry name" value="LACI-RELATED TRANSCRIPTIONAL REPRESSOR"/>
    <property type="match status" value="1"/>
</dbReference>
<dbReference type="EMBL" id="NPBS01000037">
    <property type="protein sequence ID" value="PAF26421.1"/>
    <property type="molecule type" value="Genomic_DNA"/>
</dbReference>
<evidence type="ECO:0000256" key="2">
    <source>
        <dbReference type="ARBA" id="ARBA00023125"/>
    </source>
</evidence>
<dbReference type="InterPro" id="IPR010982">
    <property type="entry name" value="Lambda_DNA-bd_dom_sf"/>
</dbReference>
<protein>
    <recommendedName>
        <fullName evidence="4">HTH lacI-type domain-containing protein</fullName>
    </recommendedName>
</protein>
<dbReference type="PANTHER" id="PTHR30146:SF109">
    <property type="entry name" value="HTH-TYPE TRANSCRIPTIONAL REGULATOR GALS"/>
    <property type="match status" value="1"/>
</dbReference>
<dbReference type="InterPro" id="IPR000843">
    <property type="entry name" value="HTH_LacI"/>
</dbReference>
<gene>
    <name evidence="5" type="ORF">CHH61_08515</name>
</gene>
<feature type="domain" description="HTH lacI-type" evidence="4">
    <location>
        <begin position="5"/>
        <end position="59"/>
    </location>
</feature>
<evidence type="ECO:0000313" key="5">
    <source>
        <dbReference type="EMBL" id="PAF26421.1"/>
    </source>
</evidence>
<name>A0A268S3Z1_SHOCL</name>
<dbReference type="Pfam" id="PF00356">
    <property type="entry name" value="LacI"/>
    <property type="match status" value="1"/>
</dbReference>
<dbReference type="GO" id="GO:0000976">
    <property type="term" value="F:transcription cis-regulatory region binding"/>
    <property type="evidence" value="ECO:0007669"/>
    <property type="project" value="TreeGrafter"/>
</dbReference>
<keyword evidence="3" id="KW-0804">Transcription</keyword>
<dbReference type="AlphaFoldDB" id="A0A268S3Z1"/>
<dbReference type="CDD" id="cd06267">
    <property type="entry name" value="PBP1_LacI_sugar_binding-like"/>
    <property type="match status" value="1"/>
</dbReference>
<accession>A0A268S3Z1</accession>
<dbReference type="CDD" id="cd01392">
    <property type="entry name" value="HTH_LacI"/>
    <property type="match status" value="1"/>
</dbReference>
<dbReference type="SUPFAM" id="SSF47413">
    <property type="entry name" value="lambda repressor-like DNA-binding domains"/>
    <property type="match status" value="1"/>
</dbReference>
<proteinExistence type="predicted"/>
<dbReference type="RefSeq" id="WP_095238630.1">
    <property type="nucleotide sequence ID" value="NZ_JAHHYG010000017.1"/>
</dbReference>
<evidence type="ECO:0000256" key="3">
    <source>
        <dbReference type="ARBA" id="ARBA00023163"/>
    </source>
</evidence>
<sequence length="339" mass="38249">MRKDINITEVAKEAGVSIATVSRVINNPEKVKPSTREKIEKIIEETGYRPNILARELAEKRTRLVGIIAHSIIGEGIPNSIYGISEELEARNFNIMIACTNGDFESEKKNFHIFQSKRVEGILFFTRTFKKEHEELISRLPFPVIVLLQETEKEKIPYVAFDNFQFAKEATEKLIAFGHQHVAFIGGPKDSTNSQERLRGFLNALETKGLPIGKKQIYNGDYSIESGYEITKQLMMKNKDVTAIVAVNDGMAIGAINCLIANNIRVPDQVSVLGLDDTTLAKASRPALTGVHYSYKELGKKGAMMLLRQIEEQTYRFEKEIIPYEIKIRGSVAQVERKE</sequence>
<dbReference type="InterPro" id="IPR046335">
    <property type="entry name" value="LacI/GalR-like_sensor"/>
</dbReference>
<dbReference type="Gene3D" id="3.40.50.2300">
    <property type="match status" value="2"/>
</dbReference>
<dbReference type="SUPFAM" id="SSF53822">
    <property type="entry name" value="Periplasmic binding protein-like I"/>
    <property type="match status" value="1"/>
</dbReference>
<evidence type="ECO:0000313" key="6">
    <source>
        <dbReference type="Proteomes" id="UP000216133"/>
    </source>
</evidence>
<evidence type="ECO:0000259" key="4">
    <source>
        <dbReference type="PROSITE" id="PS50932"/>
    </source>
</evidence>
<dbReference type="Proteomes" id="UP000216133">
    <property type="component" value="Unassembled WGS sequence"/>
</dbReference>
<dbReference type="GO" id="GO:0003700">
    <property type="term" value="F:DNA-binding transcription factor activity"/>
    <property type="evidence" value="ECO:0007669"/>
    <property type="project" value="TreeGrafter"/>
</dbReference>
<keyword evidence="1" id="KW-0805">Transcription regulation</keyword>
<dbReference type="PROSITE" id="PS00356">
    <property type="entry name" value="HTH_LACI_1"/>
    <property type="match status" value="1"/>
</dbReference>